<evidence type="ECO:0000256" key="1">
    <source>
        <dbReference type="SAM" id="MobiDB-lite"/>
    </source>
</evidence>
<keyword evidence="3" id="KW-1185">Reference proteome</keyword>
<comment type="caution">
    <text evidence="2">The sequence shown here is derived from an EMBL/GenBank/DDBJ whole genome shotgun (WGS) entry which is preliminary data.</text>
</comment>
<feature type="region of interest" description="Disordered" evidence="1">
    <location>
        <begin position="76"/>
        <end position="107"/>
    </location>
</feature>
<dbReference type="EMBL" id="NPIC01000014">
    <property type="protein sequence ID" value="RDL30840.1"/>
    <property type="molecule type" value="Genomic_DNA"/>
</dbReference>
<dbReference type="GeneID" id="43603034"/>
<evidence type="ECO:0000313" key="2">
    <source>
        <dbReference type="EMBL" id="RDL30840.1"/>
    </source>
</evidence>
<feature type="region of interest" description="Disordered" evidence="1">
    <location>
        <begin position="39"/>
        <end position="59"/>
    </location>
</feature>
<reference evidence="2 3" key="1">
    <citation type="journal article" date="2018" name="IMA Fungus">
        <title>IMA Genome-F 9: Draft genome sequence of Annulohypoxylon stygium, Aspergillus mulundensis, Berkeleyomyces basicola (syn. Thielaviopsis basicola), Ceratocystis smalleyi, two Cercospora beticola strains, Coleophoma cylindrospora, Fusarium fracticaudum, Phialophora cf. hyalina, and Morchella septimelata.</title>
        <authorList>
            <person name="Wingfield B.D."/>
            <person name="Bills G.F."/>
            <person name="Dong Y."/>
            <person name="Huang W."/>
            <person name="Nel W.J."/>
            <person name="Swalarsk-Parry B.S."/>
            <person name="Vaghefi N."/>
            <person name="Wilken P.M."/>
            <person name="An Z."/>
            <person name="de Beer Z.W."/>
            <person name="De Vos L."/>
            <person name="Chen L."/>
            <person name="Duong T.A."/>
            <person name="Gao Y."/>
            <person name="Hammerbacher A."/>
            <person name="Kikkert J.R."/>
            <person name="Li Y."/>
            <person name="Li H."/>
            <person name="Li K."/>
            <person name="Li Q."/>
            <person name="Liu X."/>
            <person name="Ma X."/>
            <person name="Naidoo K."/>
            <person name="Pethybridge S.J."/>
            <person name="Sun J."/>
            <person name="Steenkamp E.T."/>
            <person name="van der Nest M.A."/>
            <person name="van Wyk S."/>
            <person name="Wingfield M.J."/>
            <person name="Xiong C."/>
            <person name="Yue Q."/>
            <person name="Zhang X."/>
        </authorList>
    </citation>
    <scope>NUCLEOTIDE SEQUENCE [LARGE SCALE GENOMIC DNA]</scope>
    <source>
        <strain evidence="2 3">BP 5553</strain>
    </source>
</reference>
<organism evidence="2 3">
    <name type="scientific">Venustampulla echinocandica</name>
    <dbReference type="NCBI Taxonomy" id="2656787"/>
    <lineage>
        <taxon>Eukaryota</taxon>
        <taxon>Fungi</taxon>
        <taxon>Dikarya</taxon>
        <taxon>Ascomycota</taxon>
        <taxon>Pezizomycotina</taxon>
        <taxon>Leotiomycetes</taxon>
        <taxon>Helotiales</taxon>
        <taxon>Pleuroascaceae</taxon>
        <taxon>Venustampulla</taxon>
    </lineage>
</organism>
<dbReference type="RefSeq" id="XP_031865216.1">
    <property type="nucleotide sequence ID" value="XM_032018808.1"/>
</dbReference>
<name>A0A370TAM2_9HELO</name>
<gene>
    <name evidence="2" type="ORF">BP5553_10185</name>
</gene>
<protein>
    <submittedName>
        <fullName evidence="2">Uncharacterized protein</fullName>
    </submittedName>
</protein>
<dbReference type="Proteomes" id="UP000254866">
    <property type="component" value="Unassembled WGS sequence"/>
</dbReference>
<evidence type="ECO:0000313" key="3">
    <source>
        <dbReference type="Proteomes" id="UP000254866"/>
    </source>
</evidence>
<sequence>MCRGKKQARREKKVACGWQRSNLAKMMIDHINQTREQKRLSGQCCSSQWSPKAMDQRPAELEAKGYWEPSTQWVDETRQSNARDERVQSQGISMSELPSYHDVMKQS</sequence>
<proteinExistence type="predicted"/>
<dbReference type="AlphaFoldDB" id="A0A370TAM2"/>
<feature type="compositionally biased region" description="Basic and acidic residues" evidence="1">
    <location>
        <begin position="76"/>
        <end position="87"/>
    </location>
</feature>
<accession>A0A370TAM2</accession>